<dbReference type="InterPro" id="IPR033116">
    <property type="entry name" value="TRYPSIN_SER"/>
</dbReference>
<gene>
    <name evidence="8" type="ORF">TCAL_10611</name>
</gene>
<dbReference type="PANTHER" id="PTHR24276">
    <property type="entry name" value="POLYSERASE-RELATED"/>
    <property type="match status" value="1"/>
</dbReference>
<dbReference type="STRING" id="6832.A0A553PEQ5"/>
<keyword evidence="5" id="KW-1015">Disulfide bond</keyword>
<proteinExistence type="inferred from homology"/>
<keyword evidence="2 6" id="KW-0645">Protease</keyword>
<dbReference type="Proteomes" id="UP000318571">
    <property type="component" value="Chromosome 5"/>
</dbReference>
<name>A0A553PEQ5_TIGCA</name>
<dbReference type="PROSITE" id="PS00134">
    <property type="entry name" value="TRYPSIN_HIS"/>
    <property type="match status" value="1"/>
</dbReference>
<evidence type="ECO:0000256" key="1">
    <source>
        <dbReference type="ARBA" id="ARBA00007664"/>
    </source>
</evidence>
<accession>A0A553PEQ5</accession>
<dbReference type="InterPro" id="IPR001254">
    <property type="entry name" value="Trypsin_dom"/>
</dbReference>
<comment type="similarity">
    <text evidence="1">Belongs to the peptidase S1 family.</text>
</comment>
<dbReference type="SUPFAM" id="SSF50494">
    <property type="entry name" value="Trypsin-like serine proteases"/>
    <property type="match status" value="1"/>
</dbReference>
<dbReference type="SMART" id="SM00020">
    <property type="entry name" value="Tryp_SPc"/>
    <property type="match status" value="1"/>
</dbReference>
<dbReference type="EMBL" id="VCGU01000004">
    <property type="protein sequence ID" value="TRY76170.1"/>
    <property type="molecule type" value="Genomic_DNA"/>
</dbReference>
<evidence type="ECO:0000256" key="4">
    <source>
        <dbReference type="ARBA" id="ARBA00022825"/>
    </source>
</evidence>
<dbReference type="Pfam" id="PF00089">
    <property type="entry name" value="Trypsin"/>
    <property type="match status" value="1"/>
</dbReference>
<evidence type="ECO:0000256" key="2">
    <source>
        <dbReference type="ARBA" id="ARBA00022670"/>
    </source>
</evidence>
<evidence type="ECO:0000256" key="3">
    <source>
        <dbReference type="ARBA" id="ARBA00022801"/>
    </source>
</evidence>
<dbReference type="PROSITE" id="PS50240">
    <property type="entry name" value="TRYPSIN_DOM"/>
    <property type="match status" value="1"/>
</dbReference>
<dbReference type="PANTHER" id="PTHR24276:SF91">
    <property type="entry name" value="AT26814P-RELATED"/>
    <property type="match status" value="1"/>
</dbReference>
<keyword evidence="9" id="KW-1185">Reference proteome</keyword>
<evidence type="ECO:0000313" key="8">
    <source>
        <dbReference type="EMBL" id="TRY76170.1"/>
    </source>
</evidence>
<dbReference type="InterPro" id="IPR001314">
    <property type="entry name" value="Peptidase_S1A"/>
</dbReference>
<dbReference type="CDD" id="cd00190">
    <property type="entry name" value="Tryp_SPc"/>
    <property type="match status" value="1"/>
</dbReference>
<keyword evidence="3 6" id="KW-0378">Hydrolase</keyword>
<dbReference type="InterPro" id="IPR018114">
    <property type="entry name" value="TRYPSIN_HIS"/>
</dbReference>
<dbReference type="InterPro" id="IPR043504">
    <property type="entry name" value="Peptidase_S1_PA_chymotrypsin"/>
</dbReference>
<reference evidence="8 9" key="1">
    <citation type="journal article" date="2018" name="Nat. Ecol. Evol.">
        <title>Genomic signatures of mitonuclear coevolution across populations of Tigriopus californicus.</title>
        <authorList>
            <person name="Barreto F.S."/>
            <person name="Watson E.T."/>
            <person name="Lima T.G."/>
            <person name="Willett C.S."/>
            <person name="Edmands S."/>
            <person name="Li W."/>
            <person name="Burton R.S."/>
        </authorList>
    </citation>
    <scope>NUCLEOTIDE SEQUENCE [LARGE SCALE GENOMIC DNA]</scope>
    <source>
        <strain evidence="8 9">San Diego</strain>
    </source>
</reference>
<sequence length="266" mass="28067">ANYITVGNKVYRERSLVVSPVSHHRIPNRVDQNFGKIVGGQEATPHSHPFIVNLILDLFYFCGGSLIAPNVVLTAAHCTDGVNSVKVTAGAHKLSANEPSQQVQTSTNIITNADFSLDLVDNDVALIILDEPFEINEFVSTIALSEAEPAVGEMVQATGWGKTRDGILATTSDILMDVTIPVGDDADAESVYGPDLDYTTKICIDTTGGLGTCQGDSGGPLFVNDGADAAIVGITSFGSSIGCESGLPSCFTSVPSYNEWIQDNMP</sequence>
<dbReference type="InterPro" id="IPR050430">
    <property type="entry name" value="Peptidase_S1"/>
</dbReference>
<evidence type="ECO:0000256" key="6">
    <source>
        <dbReference type="RuleBase" id="RU363034"/>
    </source>
</evidence>
<dbReference type="AlphaFoldDB" id="A0A553PEQ5"/>
<dbReference type="GO" id="GO:0006508">
    <property type="term" value="P:proteolysis"/>
    <property type="evidence" value="ECO:0007669"/>
    <property type="project" value="UniProtKB-KW"/>
</dbReference>
<dbReference type="PROSITE" id="PS00135">
    <property type="entry name" value="TRYPSIN_SER"/>
    <property type="match status" value="1"/>
</dbReference>
<keyword evidence="4 6" id="KW-0720">Serine protease</keyword>
<dbReference type="InterPro" id="IPR009003">
    <property type="entry name" value="Peptidase_S1_PA"/>
</dbReference>
<dbReference type="Gene3D" id="2.40.10.10">
    <property type="entry name" value="Trypsin-like serine proteases"/>
    <property type="match status" value="2"/>
</dbReference>
<organism evidence="8 9">
    <name type="scientific">Tigriopus californicus</name>
    <name type="common">Marine copepod</name>
    <dbReference type="NCBI Taxonomy" id="6832"/>
    <lineage>
        <taxon>Eukaryota</taxon>
        <taxon>Metazoa</taxon>
        <taxon>Ecdysozoa</taxon>
        <taxon>Arthropoda</taxon>
        <taxon>Crustacea</taxon>
        <taxon>Multicrustacea</taxon>
        <taxon>Hexanauplia</taxon>
        <taxon>Copepoda</taxon>
        <taxon>Harpacticoida</taxon>
        <taxon>Harpacticidae</taxon>
        <taxon>Tigriopus</taxon>
    </lineage>
</organism>
<evidence type="ECO:0000256" key="5">
    <source>
        <dbReference type="ARBA" id="ARBA00023157"/>
    </source>
</evidence>
<dbReference type="PRINTS" id="PR00722">
    <property type="entry name" value="CHYMOTRYPSIN"/>
</dbReference>
<evidence type="ECO:0000313" key="9">
    <source>
        <dbReference type="Proteomes" id="UP000318571"/>
    </source>
</evidence>
<feature type="domain" description="Peptidase S1" evidence="7">
    <location>
        <begin position="37"/>
        <end position="266"/>
    </location>
</feature>
<dbReference type="GO" id="GO:0004252">
    <property type="term" value="F:serine-type endopeptidase activity"/>
    <property type="evidence" value="ECO:0007669"/>
    <property type="project" value="InterPro"/>
</dbReference>
<dbReference type="FunFam" id="2.40.10.10:FF:000166">
    <property type="entry name" value="Trypsin"/>
    <property type="match status" value="1"/>
</dbReference>
<comment type="caution">
    <text evidence="8">The sequence shown here is derived from an EMBL/GenBank/DDBJ whole genome shotgun (WGS) entry which is preliminary data.</text>
</comment>
<feature type="non-terminal residue" evidence="8">
    <location>
        <position position="1"/>
    </location>
</feature>
<evidence type="ECO:0000259" key="7">
    <source>
        <dbReference type="PROSITE" id="PS50240"/>
    </source>
</evidence>
<protein>
    <recommendedName>
        <fullName evidence="7">Peptidase S1 domain-containing protein</fullName>
    </recommendedName>
</protein>